<dbReference type="VEuPathDB" id="FungiDB:PTTG_30805"/>
<accession>A0A180FXB2</accession>
<gene>
    <name evidence="1" type="ORF">PTTG_30805</name>
</gene>
<proteinExistence type="predicted"/>
<evidence type="ECO:0000313" key="3">
    <source>
        <dbReference type="Proteomes" id="UP000005240"/>
    </source>
</evidence>
<protein>
    <submittedName>
        <fullName evidence="1 2">Uncharacterized protein</fullName>
    </submittedName>
</protein>
<dbReference type="EnsemblFungi" id="PTTG_30805-t43_1">
    <property type="protein sequence ID" value="PTTG_30805-t43_1-p1"/>
    <property type="gene ID" value="PTTG_30805"/>
</dbReference>
<reference evidence="2" key="4">
    <citation type="submission" date="2025-05" db="UniProtKB">
        <authorList>
            <consortium name="EnsemblFungi"/>
        </authorList>
    </citation>
    <scope>IDENTIFICATION</scope>
    <source>
        <strain evidence="2">isolate 1-1 / race 1 (BBBD)</strain>
    </source>
</reference>
<feature type="non-terminal residue" evidence="1">
    <location>
        <position position="1"/>
    </location>
</feature>
<reference evidence="2 3" key="3">
    <citation type="journal article" date="2017" name="G3 (Bethesda)">
        <title>Comparative analysis highlights variable genome content of wheat rusts and divergence of the mating loci.</title>
        <authorList>
            <person name="Cuomo C.A."/>
            <person name="Bakkeren G."/>
            <person name="Khalil H.B."/>
            <person name="Panwar V."/>
            <person name="Joly D."/>
            <person name="Linning R."/>
            <person name="Sakthikumar S."/>
            <person name="Song X."/>
            <person name="Adiconis X."/>
            <person name="Fan L."/>
            <person name="Goldberg J.M."/>
            <person name="Levin J.Z."/>
            <person name="Young S."/>
            <person name="Zeng Q."/>
            <person name="Anikster Y."/>
            <person name="Bruce M."/>
            <person name="Wang M."/>
            <person name="Yin C."/>
            <person name="McCallum B."/>
            <person name="Szabo L.J."/>
            <person name="Hulbert S."/>
            <person name="Chen X."/>
            <person name="Fellers J.P."/>
        </authorList>
    </citation>
    <scope>NUCLEOTIDE SEQUENCE</scope>
    <source>
        <strain evidence="2">isolate 1-1 / race 1 (BBBD)</strain>
        <strain evidence="3">Isolate 1-1 / race 1 (BBBD)</strain>
    </source>
</reference>
<dbReference type="AlphaFoldDB" id="A0A180FXB2"/>
<evidence type="ECO:0000313" key="2">
    <source>
        <dbReference type="EnsemblFungi" id="PTTG_30805-t43_1-p1"/>
    </source>
</evidence>
<reference evidence="1" key="2">
    <citation type="submission" date="2016-05" db="EMBL/GenBank/DDBJ databases">
        <title>Comparative analysis highlights variable genome content of wheat rusts and divergence of the mating loci.</title>
        <authorList>
            <person name="Cuomo C.A."/>
            <person name="Bakkeren G."/>
            <person name="Szabo L."/>
            <person name="Khalil H."/>
            <person name="Joly D."/>
            <person name="Goldberg J."/>
            <person name="Young S."/>
            <person name="Zeng Q."/>
            <person name="Fellers J."/>
        </authorList>
    </citation>
    <scope>NUCLEOTIDE SEQUENCE [LARGE SCALE GENOMIC DNA]</scope>
    <source>
        <strain evidence="1">1-1 BBBD Race 1</strain>
    </source>
</reference>
<dbReference type="Proteomes" id="UP000005240">
    <property type="component" value="Unassembled WGS sequence"/>
</dbReference>
<feature type="non-terminal residue" evidence="1">
    <location>
        <position position="175"/>
    </location>
</feature>
<sequence>ASGALKPLGVVNIRLLLGNIKLVMKFVVMENMPVQYFIVGNDYLSKYKISLLNDGKRQFTIGERVFDFDESINAVLHEDRLSFREEVKKDAKLSPELTPEQLEDLLANLEKFKAAFATPDQPFGSIKGHEVEITLTVDHPYPLALRKSPYPASPRNRAAIEEHIGLLVKMGILRK</sequence>
<organism evidence="1">
    <name type="scientific">Puccinia triticina (isolate 1-1 / race 1 (BBBD))</name>
    <name type="common">Brown leaf rust fungus</name>
    <dbReference type="NCBI Taxonomy" id="630390"/>
    <lineage>
        <taxon>Eukaryota</taxon>
        <taxon>Fungi</taxon>
        <taxon>Dikarya</taxon>
        <taxon>Basidiomycota</taxon>
        <taxon>Pucciniomycotina</taxon>
        <taxon>Pucciniomycetes</taxon>
        <taxon>Pucciniales</taxon>
        <taxon>Pucciniaceae</taxon>
        <taxon>Puccinia</taxon>
    </lineage>
</organism>
<dbReference type="EMBL" id="ADAS02007281">
    <property type="protein sequence ID" value="OAV85084.1"/>
    <property type="molecule type" value="Genomic_DNA"/>
</dbReference>
<reference evidence="1" key="1">
    <citation type="submission" date="2009-11" db="EMBL/GenBank/DDBJ databases">
        <authorList>
            <consortium name="The Broad Institute Genome Sequencing Platform"/>
            <person name="Ward D."/>
            <person name="Feldgarden M."/>
            <person name="Earl A."/>
            <person name="Young S.K."/>
            <person name="Zeng Q."/>
            <person name="Koehrsen M."/>
            <person name="Alvarado L."/>
            <person name="Berlin A."/>
            <person name="Bochicchio J."/>
            <person name="Borenstein D."/>
            <person name="Chapman S.B."/>
            <person name="Chen Z."/>
            <person name="Engels R."/>
            <person name="Freedman E."/>
            <person name="Gellesch M."/>
            <person name="Goldberg J."/>
            <person name="Griggs A."/>
            <person name="Gujja S."/>
            <person name="Heilman E."/>
            <person name="Heiman D."/>
            <person name="Hepburn T."/>
            <person name="Howarth C."/>
            <person name="Jen D."/>
            <person name="Larson L."/>
            <person name="Lewis B."/>
            <person name="Mehta T."/>
            <person name="Park D."/>
            <person name="Pearson M."/>
            <person name="Roberts A."/>
            <person name="Saif S."/>
            <person name="Shea T."/>
            <person name="Shenoy N."/>
            <person name="Sisk P."/>
            <person name="Stolte C."/>
            <person name="Sykes S."/>
            <person name="Thomson T."/>
            <person name="Walk T."/>
            <person name="White J."/>
            <person name="Yandava C."/>
            <person name="Izard J."/>
            <person name="Baranova O.V."/>
            <person name="Blanton J.M."/>
            <person name="Tanner A.C."/>
            <person name="Dewhirst F.E."/>
            <person name="Haas B."/>
            <person name="Nusbaum C."/>
            <person name="Birren B."/>
        </authorList>
    </citation>
    <scope>NUCLEOTIDE SEQUENCE [LARGE SCALE GENOMIC DNA]</scope>
    <source>
        <strain evidence="1">1-1 BBBD Race 1</strain>
    </source>
</reference>
<dbReference type="OrthoDB" id="3068303at2759"/>
<keyword evidence="3" id="KW-1185">Reference proteome</keyword>
<evidence type="ECO:0000313" key="1">
    <source>
        <dbReference type="EMBL" id="OAV85084.1"/>
    </source>
</evidence>
<name>A0A180FXB2_PUCT1</name>